<accession>A0A8S1NB75</accession>
<comment type="caution">
    <text evidence="1">The sequence shown here is derived from an EMBL/GenBank/DDBJ whole genome shotgun (WGS) entry which is preliminary data.</text>
</comment>
<dbReference type="Proteomes" id="UP000688137">
    <property type="component" value="Unassembled WGS sequence"/>
</dbReference>
<protein>
    <submittedName>
        <fullName evidence="1">Uncharacterized protein</fullName>
    </submittedName>
</protein>
<keyword evidence="2" id="KW-1185">Reference proteome</keyword>
<sequence>MKQNNSPPSTASFVLEKLKHYRKSQMSFALRNLLSTNSIKSKTTTKPFMKLFSSSNCNSPLPRDISLFDHTQDQTAKQLDLSNLHEFEYKMTPHSQINSFSRDIKLVPFISAKKYNKLDKRYNIILYFEENSSLFQDLIRRKDAEKMIILFQKPMFMAQEQNLVELFSHMIYLLAQFFFDCQEYTKATYFLKDCFTLSNLSRNPKLKVNSLLSMAICAKQFKLFDQQIILIQKALMYSWAYYYHDEEIQCYDAMGLAYFYQGNIERAEFYHQKWSSGFLEEPSSYYRVTALEFIQMFERTLPTKATDFMSSIQGSISVPFVNIATGKHYDDRKFIKYNNCNPIEIIQSIIKTKEFSEFNLIHHEQTLILNQQIKKQPKLPKRILEITEKYHKNKDLYSFNHKILENSTYKQSLQQQVDFRMTQSFSIQEVNQNVKKFISSQREPFMKAQQIYIRGNNKQKEFIPAFITRYQKMLIQILK</sequence>
<organism evidence="1 2">
    <name type="scientific">Paramecium primaurelia</name>
    <dbReference type="NCBI Taxonomy" id="5886"/>
    <lineage>
        <taxon>Eukaryota</taxon>
        <taxon>Sar</taxon>
        <taxon>Alveolata</taxon>
        <taxon>Ciliophora</taxon>
        <taxon>Intramacronucleata</taxon>
        <taxon>Oligohymenophorea</taxon>
        <taxon>Peniculida</taxon>
        <taxon>Parameciidae</taxon>
        <taxon>Paramecium</taxon>
    </lineage>
</organism>
<dbReference type="OMA" id="MAICAKQ"/>
<proteinExistence type="predicted"/>
<name>A0A8S1NB75_PARPR</name>
<gene>
    <name evidence="1" type="ORF">PPRIM_AZ9-3.1.T0830160</name>
</gene>
<dbReference type="AlphaFoldDB" id="A0A8S1NB75"/>
<dbReference type="EMBL" id="CAJJDM010000086">
    <property type="protein sequence ID" value="CAD8089372.1"/>
    <property type="molecule type" value="Genomic_DNA"/>
</dbReference>
<reference evidence="1" key="1">
    <citation type="submission" date="2021-01" db="EMBL/GenBank/DDBJ databases">
        <authorList>
            <consortium name="Genoscope - CEA"/>
            <person name="William W."/>
        </authorList>
    </citation>
    <scope>NUCLEOTIDE SEQUENCE</scope>
</reference>
<evidence type="ECO:0000313" key="2">
    <source>
        <dbReference type="Proteomes" id="UP000688137"/>
    </source>
</evidence>
<evidence type="ECO:0000313" key="1">
    <source>
        <dbReference type="EMBL" id="CAD8089372.1"/>
    </source>
</evidence>